<organism evidence="1 2">
    <name type="scientific">Pistacia integerrima</name>
    <dbReference type="NCBI Taxonomy" id="434235"/>
    <lineage>
        <taxon>Eukaryota</taxon>
        <taxon>Viridiplantae</taxon>
        <taxon>Streptophyta</taxon>
        <taxon>Embryophyta</taxon>
        <taxon>Tracheophyta</taxon>
        <taxon>Spermatophyta</taxon>
        <taxon>Magnoliopsida</taxon>
        <taxon>eudicotyledons</taxon>
        <taxon>Gunneridae</taxon>
        <taxon>Pentapetalae</taxon>
        <taxon>rosids</taxon>
        <taxon>malvids</taxon>
        <taxon>Sapindales</taxon>
        <taxon>Anacardiaceae</taxon>
        <taxon>Pistacia</taxon>
    </lineage>
</organism>
<gene>
    <name evidence="1" type="ORF">Pint_00809</name>
</gene>
<dbReference type="EMBL" id="CM047736">
    <property type="protein sequence ID" value="KAJ0052177.1"/>
    <property type="molecule type" value="Genomic_DNA"/>
</dbReference>
<comment type="caution">
    <text evidence="1">The sequence shown here is derived from an EMBL/GenBank/DDBJ whole genome shotgun (WGS) entry which is preliminary data.</text>
</comment>
<accession>A0ACC0ZKD6</accession>
<dbReference type="Proteomes" id="UP001163603">
    <property type="component" value="Chromosome 1"/>
</dbReference>
<evidence type="ECO:0000313" key="1">
    <source>
        <dbReference type="EMBL" id="KAJ0052177.1"/>
    </source>
</evidence>
<reference evidence="2" key="1">
    <citation type="journal article" date="2023" name="G3 (Bethesda)">
        <title>Genome assembly and association tests identify interacting loci associated with vigor, precocity, and sex in interspecific pistachio rootstocks.</title>
        <authorList>
            <person name="Palmer W."/>
            <person name="Jacygrad E."/>
            <person name="Sagayaradj S."/>
            <person name="Cavanaugh K."/>
            <person name="Han R."/>
            <person name="Bertier L."/>
            <person name="Beede B."/>
            <person name="Kafkas S."/>
            <person name="Golino D."/>
            <person name="Preece J."/>
            <person name="Michelmore R."/>
        </authorList>
    </citation>
    <scope>NUCLEOTIDE SEQUENCE [LARGE SCALE GENOMIC DNA]</scope>
</reference>
<name>A0ACC0ZKD6_9ROSI</name>
<evidence type="ECO:0000313" key="2">
    <source>
        <dbReference type="Proteomes" id="UP001163603"/>
    </source>
</evidence>
<sequence length="55" mass="6033">MVSSNNGTVNHVNKSVVRRALHNADYAVMFSGQPQHLGLPTHINFPNSFPSQSDI</sequence>
<protein>
    <submittedName>
        <fullName evidence="1">Uncharacterized protein</fullName>
    </submittedName>
</protein>
<proteinExistence type="predicted"/>
<keyword evidence="2" id="KW-1185">Reference proteome</keyword>